<name>A0A0H2YVH4_CLOP1</name>
<dbReference type="AlphaFoldDB" id="A0A0H2YVH4"/>
<dbReference type="SUPFAM" id="SSF46785">
    <property type="entry name" value="Winged helix' DNA-binding domain"/>
    <property type="match status" value="1"/>
</dbReference>
<reference evidence="5 6" key="1">
    <citation type="journal article" date="2006" name="Genome Res.">
        <title>Skewed genomic variability in strains of the toxigenic bacterial pathogen, Clostridium perfringens.</title>
        <authorList>
            <person name="Myers G.S."/>
            <person name="Rasko D.A."/>
            <person name="Cheung J.K."/>
            <person name="Ravel J."/>
            <person name="Seshadri R."/>
            <person name="Deboy R.T."/>
            <person name="Ren Q."/>
            <person name="Varga J."/>
            <person name="Awad M.M."/>
            <person name="Brinkac L.M."/>
            <person name="Daugherty S.C."/>
            <person name="Haft D.H."/>
            <person name="Dodson R.J."/>
            <person name="Madupu R."/>
            <person name="Nelson W.C."/>
            <person name="Rosovitz M.J."/>
            <person name="Sullivan S.A."/>
            <person name="Khouri H."/>
            <person name="Dimitrov G.I."/>
            <person name="Watkins K.L."/>
            <person name="Mulligan S."/>
            <person name="Benton J."/>
            <person name="Radune D."/>
            <person name="Fisher D.J."/>
            <person name="Atkins H.S."/>
            <person name="Hiscox T."/>
            <person name="Jost B.H."/>
            <person name="Billington S.J."/>
            <person name="Songer J.G."/>
            <person name="McClane B.A."/>
            <person name="Titball R.W."/>
            <person name="Rood J.I."/>
            <person name="Melville S.B."/>
            <person name="Paulsen I.T."/>
        </authorList>
    </citation>
    <scope>NUCLEOTIDE SEQUENCE [LARGE SCALE GENOMIC DNA]</scope>
    <source>
        <strain evidence="6">ATCC 13124 / DSM 756 / JCM 1290 / NCIMB 6125 / NCTC 8237 / S 107 / Type A</strain>
    </source>
</reference>
<evidence type="ECO:0000256" key="1">
    <source>
        <dbReference type="ARBA" id="ARBA00023015"/>
    </source>
</evidence>
<dbReference type="PANTHER" id="PTHR44846:SF1">
    <property type="entry name" value="MANNOSYL-D-GLYCERATE TRANSPORT_METABOLISM SYSTEM REPRESSOR MNGR-RELATED"/>
    <property type="match status" value="1"/>
</dbReference>
<accession>A0A0H2YVH4</accession>
<feature type="domain" description="HTH gntR-type" evidence="4">
    <location>
        <begin position="11"/>
        <end position="79"/>
    </location>
</feature>
<dbReference type="GO" id="GO:0003677">
    <property type="term" value="F:DNA binding"/>
    <property type="evidence" value="ECO:0007669"/>
    <property type="project" value="UniProtKB-KW"/>
</dbReference>
<keyword evidence="1" id="KW-0805">Transcription regulation</keyword>
<dbReference type="Gene3D" id="1.10.10.10">
    <property type="entry name" value="Winged helix-like DNA-binding domain superfamily/Winged helix DNA-binding domain"/>
    <property type="match status" value="1"/>
</dbReference>
<evidence type="ECO:0000256" key="3">
    <source>
        <dbReference type="ARBA" id="ARBA00023163"/>
    </source>
</evidence>
<dbReference type="PaxDb" id="195103-CPF_0374"/>
<organism evidence="5 6">
    <name type="scientific">Clostridium perfringens (strain ATCC 13124 / DSM 756 / JCM 1290 / NCIMB 6125 / NCTC 8237 / Type A)</name>
    <dbReference type="NCBI Taxonomy" id="195103"/>
    <lineage>
        <taxon>Bacteria</taxon>
        <taxon>Bacillati</taxon>
        <taxon>Bacillota</taxon>
        <taxon>Clostridia</taxon>
        <taxon>Eubacteriales</taxon>
        <taxon>Clostridiaceae</taxon>
        <taxon>Clostridium</taxon>
    </lineage>
</organism>
<evidence type="ECO:0000259" key="4">
    <source>
        <dbReference type="PROSITE" id="PS50949"/>
    </source>
</evidence>
<dbReference type="HOGENOM" id="CLU_063236_1_0_9"/>
<dbReference type="PROSITE" id="PS50949">
    <property type="entry name" value="HTH_GNTR"/>
    <property type="match status" value="1"/>
</dbReference>
<dbReference type="Pfam" id="PF00392">
    <property type="entry name" value="GntR"/>
    <property type="match status" value="1"/>
</dbReference>
<sequence length="243" mass="27960">MEILTVNKHKELLYVTVYDKLFKMINEGTFPENSRLPSEPELAKRLGVSRSTLRQALALLQDDGLIKNIRGKGNYIIKENKTDTTGLEKIGHPVYKCLDVETNNIELDFKIDPPSDYYKKILGDSSVATVCIDRWYLNDNLALAYSYTIISIEAISKFNIDLSDKNNLLKFIEEESYKECSKIKSTIKFTTSGNFVTKRRPIPDESQFYLIEEAIYSNSELPVIFNKHYLPMKHSTIKVNPMK</sequence>
<evidence type="ECO:0000313" key="6">
    <source>
        <dbReference type="Proteomes" id="UP000001823"/>
    </source>
</evidence>
<dbReference type="eggNOG" id="COG2188">
    <property type="taxonomic scope" value="Bacteria"/>
</dbReference>
<evidence type="ECO:0000313" key="5">
    <source>
        <dbReference type="EMBL" id="ABG84915.1"/>
    </source>
</evidence>
<dbReference type="STRING" id="195103.CPF_0374"/>
<keyword evidence="2" id="KW-0238">DNA-binding</keyword>
<dbReference type="InterPro" id="IPR036390">
    <property type="entry name" value="WH_DNA-bd_sf"/>
</dbReference>
<evidence type="ECO:0000256" key="2">
    <source>
        <dbReference type="ARBA" id="ARBA00023125"/>
    </source>
</evidence>
<dbReference type="InterPro" id="IPR000524">
    <property type="entry name" value="Tscrpt_reg_HTH_GntR"/>
</dbReference>
<proteinExistence type="predicted"/>
<dbReference type="EMBL" id="CP000246">
    <property type="protein sequence ID" value="ABG84915.1"/>
    <property type="molecule type" value="Genomic_DNA"/>
</dbReference>
<gene>
    <name evidence="5" type="ordered locus">CPF_0374</name>
</gene>
<dbReference type="PRINTS" id="PR00035">
    <property type="entry name" value="HTHGNTR"/>
</dbReference>
<dbReference type="GO" id="GO:0045892">
    <property type="term" value="P:negative regulation of DNA-templated transcription"/>
    <property type="evidence" value="ECO:0007669"/>
    <property type="project" value="TreeGrafter"/>
</dbReference>
<dbReference type="RefSeq" id="WP_003471236.1">
    <property type="nucleotide sequence ID" value="NC_008261.1"/>
</dbReference>
<protein>
    <submittedName>
        <fullName evidence="5">Transcriptional regulator, GntR family</fullName>
    </submittedName>
</protein>
<dbReference type="KEGG" id="cpf:CPF_0374"/>
<keyword evidence="3" id="KW-0804">Transcription</keyword>
<dbReference type="SMART" id="SM00345">
    <property type="entry name" value="HTH_GNTR"/>
    <property type="match status" value="1"/>
</dbReference>
<keyword evidence="6" id="KW-1185">Reference proteome</keyword>
<dbReference type="InterPro" id="IPR050679">
    <property type="entry name" value="Bact_HTH_transcr_reg"/>
</dbReference>
<dbReference type="Proteomes" id="UP000001823">
    <property type="component" value="Chromosome"/>
</dbReference>
<dbReference type="CDD" id="cd07377">
    <property type="entry name" value="WHTH_GntR"/>
    <property type="match status" value="1"/>
</dbReference>
<dbReference type="PANTHER" id="PTHR44846">
    <property type="entry name" value="MANNOSYL-D-GLYCERATE TRANSPORT/METABOLISM SYSTEM REPRESSOR MNGR-RELATED"/>
    <property type="match status" value="1"/>
</dbReference>
<dbReference type="GO" id="GO:0003700">
    <property type="term" value="F:DNA-binding transcription factor activity"/>
    <property type="evidence" value="ECO:0007669"/>
    <property type="project" value="InterPro"/>
</dbReference>
<dbReference type="InterPro" id="IPR036388">
    <property type="entry name" value="WH-like_DNA-bd_sf"/>
</dbReference>